<protein>
    <submittedName>
        <fullName evidence="2">Uncharacterized protein</fullName>
    </submittedName>
</protein>
<evidence type="ECO:0000256" key="1">
    <source>
        <dbReference type="SAM" id="MobiDB-lite"/>
    </source>
</evidence>
<proteinExistence type="predicted"/>
<evidence type="ECO:0000313" key="2">
    <source>
        <dbReference type="EMBL" id="KAG1826202.1"/>
    </source>
</evidence>
<sequence>MSPYSPDYYPRYRPGISFAVPALATKYLAEQRERARALRYQQQPVNQPSPIALLAHEYDEFPDQQRMIRVLHTCRSQDEKNIGHIMALKHAETQWANHTARQTAEMQWSRIRAWQYFVALNAHIEEEQAFARRRADAEKFLEEAETYLSEFLPPDEEPCLSAFQPFDLPGTPVCFHSSSKSVSCDLPQSPTFSPQLPASTSKVLVQDELLLKDMIEDCVMTEYRFEVHDTLQSILDCLSAVTSTEGPIEHVPVPTTAGEISSSMQVDVDEEGTMSK</sequence>
<keyword evidence="3" id="KW-1185">Reference proteome</keyword>
<reference evidence="2" key="1">
    <citation type="journal article" date="2020" name="New Phytol.">
        <title>Comparative genomics reveals dynamic genome evolution in host specialist ectomycorrhizal fungi.</title>
        <authorList>
            <person name="Lofgren L.A."/>
            <person name="Nguyen N.H."/>
            <person name="Vilgalys R."/>
            <person name="Ruytinx J."/>
            <person name="Liao H.L."/>
            <person name="Branco S."/>
            <person name="Kuo A."/>
            <person name="LaButti K."/>
            <person name="Lipzen A."/>
            <person name="Andreopoulos W."/>
            <person name="Pangilinan J."/>
            <person name="Riley R."/>
            <person name="Hundley H."/>
            <person name="Na H."/>
            <person name="Barry K."/>
            <person name="Grigoriev I.V."/>
            <person name="Stajich J.E."/>
            <person name="Kennedy P.G."/>
        </authorList>
    </citation>
    <scope>NUCLEOTIDE SEQUENCE</scope>
    <source>
        <strain evidence="2">MN1</strain>
    </source>
</reference>
<dbReference type="Proteomes" id="UP000807769">
    <property type="component" value="Unassembled WGS sequence"/>
</dbReference>
<accession>A0A9P7EMX8</accession>
<name>A0A9P7EMX8_9AGAM</name>
<dbReference type="GeneID" id="64636960"/>
<dbReference type="EMBL" id="JABBWG010000002">
    <property type="protein sequence ID" value="KAG1826202.1"/>
    <property type="molecule type" value="Genomic_DNA"/>
</dbReference>
<dbReference type="RefSeq" id="XP_041199455.1">
    <property type="nucleotide sequence ID" value="XM_041342944.1"/>
</dbReference>
<evidence type="ECO:0000313" key="3">
    <source>
        <dbReference type="Proteomes" id="UP000807769"/>
    </source>
</evidence>
<organism evidence="2 3">
    <name type="scientific">Suillus subaureus</name>
    <dbReference type="NCBI Taxonomy" id="48587"/>
    <lineage>
        <taxon>Eukaryota</taxon>
        <taxon>Fungi</taxon>
        <taxon>Dikarya</taxon>
        <taxon>Basidiomycota</taxon>
        <taxon>Agaricomycotina</taxon>
        <taxon>Agaricomycetes</taxon>
        <taxon>Agaricomycetidae</taxon>
        <taxon>Boletales</taxon>
        <taxon>Suillineae</taxon>
        <taxon>Suillaceae</taxon>
        <taxon>Suillus</taxon>
    </lineage>
</organism>
<dbReference type="AlphaFoldDB" id="A0A9P7EMX8"/>
<gene>
    <name evidence="2" type="ORF">BJ212DRAFT_331458</name>
</gene>
<comment type="caution">
    <text evidence="2">The sequence shown here is derived from an EMBL/GenBank/DDBJ whole genome shotgun (WGS) entry which is preliminary data.</text>
</comment>
<dbReference type="OrthoDB" id="2685466at2759"/>
<feature type="region of interest" description="Disordered" evidence="1">
    <location>
        <begin position="254"/>
        <end position="276"/>
    </location>
</feature>
<feature type="compositionally biased region" description="Acidic residues" evidence="1">
    <location>
        <begin position="267"/>
        <end position="276"/>
    </location>
</feature>